<accession>A0A6J5T809</accession>
<reference evidence="1" key="1">
    <citation type="submission" date="2020-05" db="EMBL/GenBank/DDBJ databases">
        <authorList>
            <person name="Chiriac C."/>
            <person name="Salcher M."/>
            <person name="Ghai R."/>
            <person name="Kavagutti S V."/>
        </authorList>
    </citation>
    <scope>NUCLEOTIDE SEQUENCE</scope>
</reference>
<evidence type="ECO:0000313" key="1">
    <source>
        <dbReference type="EMBL" id="CAB4240789.1"/>
    </source>
</evidence>
<name>A0A6J5T809_9CAUD</name>
<evidence type="ECO:0000313" key="2">
    <source>
        <dbReference type="EMBL" id="CAB5219587.1"/>
    </source>
</evidence>
<protein>
    <submittedName>
        <fullName evidence="1">Uncharacterized protein</fullName>
    </submittedName>
</protein>
<organism evidence="1">
    <name type="scientific">uncultured Caudovirales phage</name>
    <dbReference type="NCBI Taxonomy" id="2100421"/>
    <lineage>
        <taxon>Viruses</taxon>
        <taxon>Duplodnaviria</taxon>
        <taxon>Heunggongvirae</taxon>
        <taxon>Uroviricota</taxon>
        <taxon>Caudoviricetes</taxon>
        <taxon>Peduoviridae</taxon>
        <taxon>Maltschvirus</taxon>
        <taxon>Maltschvirus maltsch</taxon>
    </lineage>
</organism>
<dbReference type="EMBL" id="LR797820">
    <property type="protein sequence ID" value="CAB4240789.1"/>
    <property type="molecule type" value="Genomic_DNA"/>
</dbReference>
<sequence>MPYQKLKFRPGIVRDTTALANEGGWYEGNNIRFRMGFPEKIGGWQRISSYVYQGVCRTITAWRTLTNQTLYGVGSHLKMSVALGGYYYDITPIRATIVVAANAFTTTNGSSTVTANVTAHGAQVGDFVTLSGAATAVGGITAAQLTGNFQIVTATTNTFTFVASATATGPATGGNATFAFEISPGPALDAPNYGWGTGSWANGTWGNSSGIAPMRVWNQTPYGELLVFGVAGGAPYLFTPTLFSYGFDRGVLLSSLGGAAGVPLTQSHMFFSPAARILVFCGTNSYANSTYDPLLVRWADSDSLVQWTPAITNQAGEYRLPQGTSIVAHVNARQDTVLLTDTSVYLMQYVGAPYIFSFTRQADNISIASPRAAISANGTVFWMGLDKFYYYDGTVRSLDCPLKNEIFNNINMDQVAQVFAGTNEGFDEVWWYYCSAGSTTPDKYMVFNYLSKIWYYGSMNRTAWLDTPFAAGPLAATPFNNLVTHEQGLDDLSTASTIPIDAYIKSSDFDIGDGQNYAFVRKFLPDVNFAGSTNATPNVTLTVQGRKNPGGTVVATPPQTVTLTATNPDIRFTDELSIRLRARQMNVTIQSTGTGVKWQFGAPRLEVRPDGRAA</sequence>
<proteinExistence type="predicted"/>
<dbReference type="EMBL" id="LR798273">
    <property type="protein sequence ID" value="CAB5219587.1"/>
    <property type="molecule type" value="Genomic_DNA"/>
</dbReference>
<gene>
    <name evidence="2" type="ORF">UFOVP228_92</name>
    <name evidence="1" type="ORF">UFOVP47_10</name>
</gene>
<dbReference type="InterPro" id="IPR023366">
    <property type="entry name" value="ATP_synth_asu-like_sf"/>
</dbReference>
<dbReference type="Gene3D" id="2.40.30.20">
    <property type="match status" value="1"/>
</dbReference>